<dbReference type="InterPro" id="IPR003033">
    <property type="entry name" value="SCP2_sterol-bd_dom"/>
</dbReference>
<dbReference type="AlphaFoldDB" id="A0A419EUS3"/>
<evidence type="ECO:0000313" key="2">
    <source>
        <dbReference type="EMBL" id="RJP68049.1"/>
    </source>
</evidence>
<dbReference type="SUPFAM" id="SSF55718">
    <property type="entry name" value="SCP-like"/>
    <property type="match status" value="1"/>
</dbReference>
<sequence length="148" mass="17184">MAEIYSMEWYEKLRNLVNSRDDISARAPQGQWRICVEVMGDEKSPYIPKGQAKYFFVLFDKGKCQRYEELRHTLDGKDLDFRFTGPASVFEEVAAGRRDFIEAGLRGAIKIRGDMRIFMQNAELVKIMADLYSQQVETAWPKGMPPYN</sequence>
<reference evidence="2 3" key="1">
    <citation type="journal article" date="2017" name="ISME J.">
        <title>Energy and carbon metabolisms in a deep terrestrial subsurface fluid microbial community.</title>
        <authorList>
            <person name="Momper L."/>
            <person name="Jungbluth S.P."/>
            <person name="Lee M.D."/>
            <person name="Amend J.P."/>
        </authorList>
    </citation>
    <scope>NUCLEOTIDE SEQUENCE [LARGE SCALE GENOMIC DNA]</scope>
    <source>
        <strain evidence="2">SURF_17</strain>
    </source>
</reference>
<feature type="domain" description="SCP2" evidence="1">
    <location>
        <begin position="52"/>
        <end position="126"/>
    </location>
</feature>
<gene>
    <name evidence="2" type="ORF">C4532_13510</name>
</gene>
<dbReference type="InterPro" id="IPR036527">
    <property type="entry name" value="SCP2_sterol-bd_dom_sf"/>
</dbReference>
<dbReference type="Pfam" id="PF02036">
    <property type="entry name" value="SCP2"/>
    <property type="match status" value="1"/>
</dbReference>
<proteinExistence type="predicted"/>
<comment type="caution">
    <text evidence="2">The sequence shown here is derived from an EMBL/GenBank/DDBJ whole genome shotgun (WGS) entry which is preliminary data.</text>
</comment>
<accession>A0A419EUS3</accession>
<evidence type="ECO:0000259" key="1">
    <source>
        <dbReference type="Pfam" id="PF02036"/>
    </source>
</evidence>
<dbReference type="Proteomes" id="UP000285961">
    <property type="component" value="Unassembled WGS sequence"/>
</dbReference>
<dbReference type="Gene3D" id="3.30.1050.10">
    <property type="entry name" value="SCP2 sterol-binding domain"/>
    <property type="match status" value="1"/>
</dbReference>
<evidence type="ECO:0000313" key="3">
    <source>
        <dbReference type="Proteomes" id="UP000285961"/>
    </source>
</evidence>
<protein>
    <recommendedName>
        <fullName evidence="1">SCP2 domain-containing protein</fullName>
    </recommendedName>
</protein>
<organism evidence="2 3">
    <name type="scientific">Candidatus Abyssobacteria bacterium SURF_17</name>
    <dbReference type="NCBI Taxonomy" id="2093361"/>
    <lineage>
        <taxon>Bacteria</taxon>
        <taxon>Pseudomonadati</taxon>
        <taxon>Candidatus Hydrogenedentota</taxon>
        <taxon>Candidatus Abyssobacteria</taxon>
    </lineage>
</organism>
<name>A0A419EUS3_9BACT</name>
<dbReference type="EMBL" id="QZKI01000095">
    <property type="protein sequence ID" value="RJP68049.1"/>
    <property type="molecule type" value="Genomic_DNA"/>
</dbReference>